<gene>
    <name evidence="6" type="ORF">BDN71DRAFT_1427139</name>
</gene>
<accession>A0A9P6DBN6</accession>
<dbReference type="PANTHER" id="PTHR45856">
    <property type="entry name" value="ALPHA/BETA-HYDROLASES SUPERFAMILY PROTEIN"/>
    <property type="match status" value="1"/>
</dbReference>
<dbReference type="AlphaFoldDB" id="A0A9P6DBN6"/>
<sequence length="395" mass="43995">MLSEKASPSTIMKVSSNALGLTPEQRRMYATEKMMNFRRISKIMATRSPYILSSKDLASPELHVELSELGQFAEIAYSAVPVEVIFSMLAKLVQPSFPLEGYSAVANSKLLSAFRGKVANLPGYVAYRPETKQLILAFSGTSSLMHALHDLRTLTHRHKSGRGAVHSGFWGLYKGIKTSAIEAVRKGLESEDVDEIVVTGHSMGGAVSCLLMLDILRDDNVFGRPTVPLKLVTFGPPRCGDSKMGEYWLELTALRHSKHGENSFKEYLVKGYNDGVPSLPPYSIGYRHFTPNPLYFLWGHLYHIPPSESEHTLFDLQQEDAAENYLLDHPRGGHNYYSGRDLEKFVRRMRWLDSAMSGDGDWENLKVVGPSRAHHSSQLLILQTSDGRQLGAGTP</sequence>
<dbReference type="InterPro" id="IPR029058">
    <property type="entry name" value="AB_hydrolase_fold"/>
</dbReference>
<evidence type="ECO:0000313" key="7">
    <source>
        <dbReference type="Proteomes" id="UP000807025"/>
    </source>
</evidence>
<evidence type="ECO:0000313" key="6">
    <source>
        <dbReference type="EMBL" id="KAF9500676.1"/>
    </source>
</evidence>
<dbReference type="Pfam" id="PF01764">
    <property type="entry name" value="Lipase_3"/>
    <property type="match status" value="1"/>
</dbReference>
<dbReference type="Gene3D" id="3.40.50.1820">
    <property type="entry name" value="alpha/beta hydrolase"/>
    <property type="match status" value="1"/>
</dbReference>
<dbReference type="SUPFAM" id="SSF53474">
    <property type="entry name" value="alpha/beta-Hydrolases"/>
    <property type="match status" value="1"/>
</dbReference>
<dbReference type="CDD" id="cd00519">
    <property type="entry name" value="Lipase_3"/>
    <property type="match status" value="1"/>
</dbReference>
<evidence type="ECO:0000256" key="3">
    <source>
        <dbReference type="ARBA" id="ARBA00047591"/>
    </source>
</evidence>
<evidence type="ECO:0000259" key="5">
    <source>
        <dbReference type="Pfam" id="PF01764"/>
    </source>
</evidence>
<feature type="domain" description="Fungal lipase-type" evidence="5">
    <location>
        <begin position="136"/>
        <end position="281"/>
    </location>
</feature>
<organism evidence="6 7">
    <name type="scientific">Pleurotus eryngii</name>
    <name type="common">Boletus of the steppes</name>
    <dbReference type="NCBI Taxonomy" id="5323"/>
    <lineage>
        <taxon>Eukaryota</taxon>
        <taxon>Fungi</taxon>
        <taxon>Dikarya</taxon>
        <taxon>Basidiomycota</taxon>
        <taxon>Agaricomycotina</taxon>
        <taxon>Agaricomycetes</taxon>
        <taxon>Agaricomycetidae</taxon>
        <taxon>Agaricales</taxon>
        <taxon>Pleurotineae</taxon>
        <taxon>Pleurotaceae</taxon>
        <taxon>Pleurotus</taxon>
    </lineage>
</organism>
<evidence type="ECO:0000256" key="4">
    <source>
        <dbReference type="ARBA" id="ARBA00048461"/>
    </source>
</evidence>
<dbReference type="InterPro" id="IPR051218">
    <property type="entry name" value="Sec_MonoDiacylglyc_Lipase"/>
</dbReference>
<dbReference type="PANTHER" id="PTHR45856:SF24">
    <property type="entry name" value="FUNGAL LIPASE-LIKE DOMAIN-CONTAINING PROTEIN"/>
    <property type="match status" value="1"/>
</dbReference>
<keyword evidence="1" id="KW-1015">Disulfide bond</keyword>
<evidence type="ECO:0000256" key="1">
    <source>
        <dbReference type="ARBA" id="ARBA00023157"/>
    </source>
</evidence>
<comment type="catalytic activity">
    <reaction evidence="3">
        <text>a diacylglycerol + H2O = a monoacylglycerol + a fatty acid + H(+)</text>
        <dbReference type="Rhea" id="RHEA:32731"/>
        <dbReference type="ChEBI" id="CHEBI:15377"/>
        <dbReference type="ChEBI" id="CHEBI:15378"/>
        <dbReference type="ChEBI" id="CHEBI:17408"/>
        <dbReference type="ChEBI" id="CHEBI:18035"/>
        <dbReference type="ChEBI" id="CHEBI:28868"/>
    </reaction>
</comment>
<keyword evidence="7" id="KW-1185">Reference proteome</keyword>
<dbReference type="OrthoDB" id="426718at2759"/>
<reference evidence="6" key="1">
    <citation type="submission" date="2020-11" db="EMBL/GenBank/DDBJ databases">
        <authorList>
            <consortium name="DOE Joint Genome Institute"/>
            <person name="Ahrendt S."/>
            <person name="Riley R."/>
            <person name="Andreopoulos W."/>
            <person name="Labutti K."/>
            <person name="Pangilinan J."/>
            <person name="Ruiz-Duenas F.J."/>
            <person name="Barrasa J.M."/>
            <person name="Sanchez-Garcia M."/>
            <person name="Camarero S."/>
            <person name="Miyauchi S."/>
            <person name="Serrano A."/>
            <person name="Linde D."/>
            <person name="Babiker R."/>
            <person name="Drula E."/>
            <person name="Ayuso-Fernandez I."/>
            <person name="Pacheco R."/>
            <person name="Padilla G."/>
            <person name="Ferreira P."/>
            <person name="Barriuso J."/>
            <person name="Kellner H."/>
            <person name="Castanera R."/>
            <person name="Alfaro M."/>
            <person name="Ramirez L."/>
            <person name="Pisabarro A.G."/>
            <person name="Kuo A."/>
            <person name="Tritt A."/>
            <person name="Lipzen A."/>
            <person name="He G."/>
            <person name="Yan M."/>
            <person name="Ng V."/>
            <person name="Cullen D."/>
            <person name="Martin F."/>
            <person name="Rosso M.-N."/>
            <person name="Henrissat B."/>
            <person name="Hibbett D."/>
            <person name="Martinez A.T."/>
            <person name="Grigoriev I.V."/>
        </authorList>
    </citation>
    <scope>NUCLEOTIDE SEQUENCE</scope>
    <source>
        <strain evidence="6">ATCC 90797</strain>
    </source>
</reference>
<dbReference type="InterPro" id="IPR002921">
    <property type="entry name" value="Fungal_lipase-type"/>
</dbReference>
<comment type="catalytic activity">
    <reaction evidence="4">
        <text>a monoacylglycerol + H2O = glycerol + a fatty acid + H(+)</text>
        <dbReference type="Rhea" id="RHEA:15245"/>
        <dbReference type="ChEBI" id="CHEBI:15377"/>
        <dbReference type="ChEBI" id="CHEBI:15378"/>
        <dbReference type="ChEBI" id="CHEBI:17408"/>
        <dbReference type="ChEBI" id="CHEBI:17754"/>
        <dbReference type="ChEBI" id="CHEBI:28868"/>
    </reaction>
</comment>
<dbReference type="Proteomes" id="UP000807025">
    <property type="component" value="Unassembled WGS sequence"/>
</dbReference>
<dbReference type="EMBL" id="MU154526">
    <property type="protein sequence ID" value="KAF9500676.1"/>
    <property type="molecule type" value="Genomic_DNA"/>
</dbReference>
<proteinExistence type="inferred from homology"/>
<dbReference type="GO" id="GO:0006629">
    <property type="term" value="P:lipid metabolic process"/>
    <property type="evidence" value="ECO:0007669"/>
    <property type="project" value="InterPro"/>
</dbReference>
<comment type="caution">
    <text evidence="6">The sequence shown here is derived from an EMBL/GenBank/DDBJ whole genome shotgun (WGS) entry which is preliminary data.</text>
</comment>
<protein>
    <submittedName>
        <fullName evidence="6">Alpha/beta-hydrolase</fullName>
    </submittedName>
</protein>
<evidence type="ECO:0000256" key="2">
    <source>
        <dbReference type="ARBA" id="ARBA00043996"/>
    </source>
</evidence>
<comment type="similarity">
    <text evidence="2">Belongs to the AB hydrolase superfamily. Lipase family. Class 3 subfamily.</text>
</comment>
<name>A0A9P6DBN6_PLEER</name>